<dbReference type="Proteomes" id="UP000622638">
    <property type="component" value="Unassembled WGS sequence"/>
</dbReference>
<gene>
    <name evidence="3" type="ORF">GCM10011572_15200</name>
    <name evidence="4" type="ORF">GM672_05415</name>
</gene>
<organism evidence="4 5">
    <name type="scientific">Pseudoduganella buxea</name>
    <dbReference type="NCBI Taxonomy" id="1949069"/>
    <lineage>
        <taxon>Bacteria</taxon>
        <taxon>Pseudomonadati</taxon>
        <taxon>Pseudomonadota</taxon>
        <taxon>Betaproteobacteria</taxon>
        <taxon>Burkholderiales</taxon>
        <taxon>Oxalobacteraceae</taxon>
        <taxon>Telluria group</taxon>
        <taxon>Pseudoduganella</taxon>
    </lineage>
</organism>
<sequence>MAFRTIAAGLLVACVAQCAMAAETNTSAELANLFKEDQADRKAQEIDWSVVGARDAERERRVKALIAADALKSGMDYLHAAMILQHAHAPEDHLLAHELCVIAIAKGEHRAKWLAAASLDRFLTGIDRPQRFGTQYQSKGRTDPPVLLPVDPAVTDALRREMSVPTLAEAKRQETEYAKEFEERKKRAGAR</sequence>
<dbReference type="EMBL" id="BMKG01000005">
    <property type="protein sequence ID" value="GGB94196.1"/>
    <property type="molecule type" value="Genomic_DNA"/>
</dbReference>
<evidence type="ECO:0000313" key="4">
    <source>
        <dbReference type="EMBL" id="MTV52171.1"/>
    </source>
</evidence>
<dbReference type="Proteomes" id="UP000430634">
    <property type="component" value="Unassembled WGS sequence"/>
</dbReference>
<dbReference type="AlphaFoldDB" id="A0A6I3SSU3"/>
<reference evidence="3" key="4">
    <citation type="submission" date="2024-05" db="EMBL/GenBank/DDBJ databases">
        <authorList>
            <person name="Sun Q."/>
            <person name="Zhou Y."/>
        </authorList>
    </citation>
    <scope>NUCLEOTIDE SEQUENCE</scope>
    <source>
        <strain evidence="3">CGMCC 1.15931</strain>
    </source>
</reference>
<evidence type="ECO:0000256" key="2">
    <source>
        <dbReference type="SAM" id="SignalP"/>
    </source>
</evidence>
<feature type="chain" id="PRO_5026015752" evidence="2">
    <location>
        <begin position="22"/>
        <end position="191"/>
    </location>
</feature>
<comment type="caution">
    <text evidence="4">The sequence shown here is derived from an EMBL/GenBank/DDBJ whole genome shotgun (WGS) entry which is preliminary data.</text>
</comment>
<dbReference type="RefSeq" id="WP_155469508.1">
    <property type="nucleotide sequence ID" value="NZ_BMKG01000005.1"/>
</dbReference>
<keyword evidence="2" id="KW-0732">Signal</keyword>
<feature type="region of interest" description="Disordered" evidence="1">
    <location>
        <begin position="170"/>
        <end position="191"/>
    </location>
</feature>
<feature type="compositionally biased region" description="Basic and acidic residues" evidence="1">
    <location>
        <begin position="170"/>
        <end position="185"/>
    </location>
</feature>
<keyword evidence="6" id="KW-1185">Reference proteome</keyword>
<proteinExistence type="predicted"/>
<evidence type="ECO:0000256" key="1">
    <source>
        <dbReference type="SAM" id="MobiDB-lite"/>
    </source>
</evidence>
<dbReference type="OrthoDB" id="9151236at2"/>
<accession>A0A6I3SSU3</accession>
<reference evidence="3" key="1">
    <citation type="journal article" date="2014" name="Int. J. Syst. Evol. Microbiol.">
        <title>Complete genome of a new Firmicutes species belonging to the dominant human colonic microbiota ('Ruminococcus bicirculans') reveals two chromosomes and a selective capacity to utilize plant glucans.</title>
        <authorList>
            <consortium name="NISC Comparative Sequencing Program"/>
            <person name="Wegmann U."/>
            <person name="Louis P."/>
            <person name="Goesmann A."/>
            <person name="Henrissat B."/>
            <person name="Duncan S.H."/>
            <person name="Flint H.J."/>
        </authorList>
    </citation>
    <scope>NUCLEOTIDE SEQUENCE</scope>
    <source>
        <strain evidence="3">CGMCC 1.15931</strain>
    </source>
</reference>
<reference evidence="6" key="2">
    <citation type="journal article" date="2019" name="Int. J. Syst. Evol. Microbiol.">
        <title>The Global Catalogue of Microorganisms (GCM) 10K type strain sequencing project: providing services to taxonomists for standard genome sequencing and annotation.</title>
        <authorList>
            <consortium name="The Broad Institute Genomics Platform"/>
            <consortium name="The Broad Institute Genome Sequencing Center for Infectious Disease"/>
            <person name="Wu L."/>
            <person name="Ma J."/>
        </authorList>
    </citation>
    <scope>NUCLEOTIDE SEQUENCE [LARGE SCALE GENOMIC DNA]</scope>
    <source>
        <strain evidence="6">CGMCC 1.15931</strain>
    </source>
</reference>
<evidence type="ECO:0000313" key="5">
    <source>
        <dbReference type="Proteomes" id="UP000430634"/>
    </source>
</evidence>
<dbReference type="EMBL" id="WNKZ01000009">
    <property type="protein sequence ID" value="MTV52171.1"/>
    <property type="molecule type" value="Genomic_DNA"/>
</dbReference>
<evidence type="ECO:0000313" key="6">
    <source>
        <dbReference type="Proteomes" id="UP000622638"/>
    </source>
</evidence>
<evidence type="ECO:0000313" key="3">
    <source>
        <dbReference type="EMBL" id="GGB94196.1"/>
    </source>
</evidence>
<feature type="signal peptide" evidence="2">
    <location>
        <begin position="1"/>
        <end position="21"/>
    </location>
</feature>
<reference evidence="4 5" key="3">
    <citation type="submission" date="2019-11" db="EMBL/GenBank/DDBJ databases">
        <title>Type strains purchased from KCTC, JCM and DSMZ.</title>
        <authorList>
            <person name="Lu H."/>
        </authorList>
    </citation>
    <scope>NUCLEOTIDE SEQUENCE [LARGE SCALE GENOMIC DNA]</scope>
    <source>
        <strain evidence="4 5">KCTC 52429</strain>
    </source>
</reference>
<name>A0A6I3SSU3_9BURK</name>
<protein>
    <submittedName>
        <fullName evidence="4">Uncharacterized protein</fullName>
    </submittedName>
</protein>